<dbReference type="EMBL" id="JARAWP010000030">
    <property type="protein sequence ID" value="MDX3023888.1"/>
    <property type="molecule type" value="Genomic_DNA"/>
</dbReference>
<keyword evidence="1" id="KW-0596">Phosphopantetheine</keyword>
<dbReference type="GeneID" id="69806635"/>
<dbReference type="Gene3D" id="1.10.1200.10">
    <property type="entry name" value="ACP-like"/>
    <property type="match status" value="1"/>
</dbReference>
<dbReference type="AlphaFoldDB" id="A0A0L0JM12"/>
<evidence type="ECO:0000313" key="4">
    <source>
        <dbReference type="EMBL" id="KND26618.1"/>
    </source>
</evidence>
<dbReference type="EMBL" id="JARAWC010000003">
    <property type="protein sequence ID" value="MDX2959040.1"/>
    <property type="molecule type" value="Genomic_DNA"/>
</dbReference>
<gene>
    <name evidence="4" type="ORF">IQ63_36465</name>
    <name evidence="5" type="ORF">PV399_04795</name>
    <name evidence="6" type="ORF">PV666_39360</name>
</gene>
<dbReference type="PROSITE" id="PS00012">
    <property type="entry name" value="PHOSPHOPANTETHEINE"/>
    <property type="match status" value="1"/>
</dbReference>
<organism evidence="4 7">
    <name type="scientific">Streptomyces acidiscabies</name>
    <dbReference type="NCBI Taxonomy" id="42234"/>
    <lineage>
        <taxon>Bacteria</taxon>
        <taxon>Bacillati</taxon>
        <taxon>Actinomycetota</taxon>
        <taxon>Actinomycetes</taxon>
        <taxon>Kitasatosporales</taxon>
        <taxon>Streptomycetaceae</taxon>
        <taxon>Streptomyces</taxon>
    </lineage>
</organism>
<proteinExistence type="predicted"/>
<evidence type="ECO:0000313" key="8">
    <source>
        <dbReference type="Proteomes" id="UP001272987"/>
    </source>
</evidence>
<reference evidence="4" key="1">
    <citation type="submission" date="2014-07" db="EMBL/GenBank/DDBJ databases">
        <title>A systematic study of Ichneumonosoma Meijere, Pelmatops Enderlein, Pseudopelmatops Shiraki and Soita Walker (Diptera: Tephritidae).</title>
        <authorList>
            <person name="Chen X.-L."/>
            <person name="Norrbom A."/>
            <person name="Zhu C.-D."/>
        </authorList>
    </citation>
    <scope>NUCLEOTIDE SEQUENCE</scope>
    <source>
        <strain evidence="4">NCPPB 4445</strain>
    </source>
</reference>
<feature type="domain" description="Carrier" evidence="3">
    <location>
        <begin position="6"/>
        <end position="87"/>
    </location>
</feature>
<reference evidence="5 8" key="3">
    <citation type="journal article" date="2023" name="Microb. Genom.">
        <title>Mesoterricola silvestris gen. nov., sp. nov., Mesoterricola sediminis sp. nov., Geothrix oryzae sp. nov., Geothrix edaphica sp. nov., Geothrix rubra sp. nov., and Geothrix limicola sp. nov., six novel members of Acidobacteriota isolated from soils.</title>
        <authorList>
            <person name="Weisberg A.J."/>
            <person name="Pearce E."/>
            <person name="Kramer C.G."/>
            <person name="Chang J.H."/>
            <person name="Clarke C.R."/>
        </authorList>
    </citation>
    <scope>NUCLEOTIDE SEQUENCE</scope>
    <source>
        <strain evidence="6 8">NB05-1H</strain>
        <strain evidence="5">NRRL_B-16521</strain>
    </source>
</reference>
<evidence type="ECO:0000313" key="6">
    <source>
        <dbReference type="EMBL" id="MDX3023888.1"/>
    </source>
</evidence>
<keyword evidence="2" id="KW-0597">Phosphoprotein</keyword>
<dbReference type="OrthoDB" id="4300540at2"/>
<keyword evidence="8" id="KW-1185">Reference proteome</keyword>
<evidence type="ECO:0000256" key="1">
    <source>
        <dbReference type="ARBA" id="ARBA00022450"/>
    </source>
</evidence>
<dbReference type="Pfam" id="PF00550">
    <property type="entry name" value="PP-binding"/>
    <property type="match status" value="1"/>
</dbReference>
<protein>
    <submittedName>
        <fullName evidence="5">Phosphopantetheine-binding protein</fullName>
    </submittedName>
</protein>
<dbReference type="EMBL" id="JPPY01000206">
    <property type="protein sequence ID" value="KND26618.1"/>
    <property type="molecule type" value="Genomic_DNA"/>
</dbReference>
<comment type="caution">
    <text evidence="4">The sequence shown here is derived from an EMBL/GenBank/DDBJ whole genome shotgun (WGS) entry which is preliminary data.</text>
</comment>
<name>A0A0L0JM12_9ACTN</name>
<dbReference type="InterPro" id="IPR009081">
    <property type="entry name" value="PP-bd_ACP"/>
</dbReference>
<dbReference type="RefSeq" id="WP_010359628.1">
    <property type="nucleotide sequence ID" value="NZ_BCMK01000017.1"/>
</dbReference>
<dbReference type="InterPro" id="IPR006162">
    <property type="entry name" value="Ppantetheine_attach_site"/>
</dbReference>
<reference evidence="7" key="2">
    <citation type="submission" date="2014-07" db="EMBL/GenBank/DDBJ databases">
        <title>Genome sequencing of plant-pathogenic Streptomyces species.</title>
        <authorList>
            <person name="Harrison J."/>
            <person name="Sapp M."/>
            <person name="Thwaites R."/>
            <person name="Studholme D.J."/>
        </authorList>
    </citation>
    <scope>NUCLEOTIDE SEQUENCE [LARGE SCALE GENOMIC DNA]</scope>
    <source>
        <strain evidence="7">NCPPB 4445</strain>
    </source>
</reference>
<dbReference type="InterPro" id="IPR036736">
    <property type="entry name" value="ACP-like_sf"/>
</dbReference>
<dbReference type="Proteomes" id="UP000037151">
    <property type="component" value="Unassembled WGS sequence"/>
</dbReference>
<evidence type="ECO:0000259" key="3">
    <source>
        <dbReference type="PROSITE" id="PS50075"/>
    </source>
</evidence>
<accession>A0A0L0JM12</accession>
<evidence type="ECO:0000256" key="2">
    <source>
        <dbReference type="ARBA" id="ARBA00022553"/>
    </source>
</evidence>
<evidence type="ECO:0000313" key="5">
    <source>
        <dbReference type="EMBL" id="MDX2959040.1"/>
    </source>
</evidence>
<dbReference type="SUPFAM" id="SSF47336">
    <property type="entry name" value="ACP-like"/>
    <property type="match status" value="1"/>
</dbReference>
<sequence length="89" mass="9733">MTESSSAKFDVLVALIRDVKPSLSDSEITPEQSLVEDLGLDSLDILQLARKVNRDLGGTFDLEEWEEGADTHHRSVGSILLHLDETAGV</sequence>
<dbReference type="PROSITE" id="PS50075">
    <property type="entry name" value="CARRIER"/>
    <property type="match status" value="1"/>
</dbReference>
<dbReference type="Proteomes" id="UP001282288">
    <property type="component" value="Unassembled WGS sequence"/>
</dbReference>
<dbReference type="STRING" id="42234.IQ63_36465"/>
<evidence type="ECO:0000313" key="7">
    <source>
        <dbReference type="Proteomes" id="UP000037151"/>
    </source>
</evidence>
<dbReference type="PATRIC" id="fig|42234.21.peg.7507"/>
<dbReference type="Proteomes" id="UP001272987">
    <property type="component" value="Unassembled WGS sequence"/>
</dbReference>